<dbReference type="EMBL" id="VBSN01000029">
    <property type="protein sequence ID" value="KAA6439870.1"/>
    <property type="molecule type" value="Genomic_DNA"/>
</dbReference>
<evidence type="ECO:0000313" key="1">
    <source>
        <dbReference type="EMBL" id="KAA6439870.1"/>
    </source>
</evidence>
<proteinExistence type="predicted"/>
<comment type="caution">
    <text evidence="1">The sequence shown here is derived from an EMBL/GenBank/DDBJ whole genome shotgun (WGS) entry which is preliminary data.</text>
</comment>
<reference evidence="1 2" key="1">
    <citation type="submission" date="2019-05" db="EMBL/GenBank/DDBJ databases">
        <authorList>
            <person name="Qu J.-H."/>
        </authorList>
    </citation>
    <scope>NUCLEOTIDE SEQUENCE [LARGE SCALE GENOMIC DNA]</scope>
    <source>
        <strain evidence="1 2">NS28</strain>
    </source>
</reference>
<evidence type="ECO:0000313" key="2">
    <source>
        <dbReference type="Proteomes" id="UP000323994"/>
    </source>
</evidence>
<dbReference type="Proteomes" id="UP000323994">
    <property type="component" value="Unassembled WGS sequence"/>
</dbReference>
<accession>A0A5M8QXV9</accession>
<gene>
    <name evidence="1" type="ORF">FEM33_09860</name>
</gene>
<protein>
    <submittedName>
        <fullName evidence="1">Uncharacterized protein</fullName>
    </submittedName>
</protein>
<organism evidence="1 2">
    <name type="scientific">Dyadobacter flavalbus</name>
    <dbReference type="NCBI Taxonomy" id="2579942"/>
    <lineage>
        <taxon>Bacteria</taxon>
        <taxon>Pseudomonadati</taxon>
        <taxon>Bacteroidota</taxon>
        <taxon>Cytophagia</taxon>
        <taxon>Cytophagales</taxon>
        <taxon>Spirosomataceae</taxon>
        <taxon>Dyadobacter</taxon>
    </lineage>
</organism>
<keyword evidence="2" id="KW-1185">Reference proteome</keyword>
<name>A0A5M8QXV9_9BACT</name>
<dbReference type="AlphaFoldDB" id="A0A5M8QXV9"/>
<sequence length="88" mass="9898">MNITTQVHKPKMPDLNAAYNFDADWRSYANTPGHGMQLTEGGEHQKVWEIHAASRMTSGSFTALIGLKSGYIFRKVPSHSLFNTFVRT</sequence>